<dbReference type="AlphaFoldDB" id="A0AAN6MBL7"/>
<reference evidence="3" key="1">
    <citation type="journal article" date="2023" name="Mol. Phylogenet. Evol.">
        <title>Genome-scale phylogeny and comparative genomics of the fungal order Sordariales.</title>
        <authorList>
            <person name="Hensen N."/>
            <person name="Bonometti L."/>
            <person name="Westerberg I."/>
            <person name="Brannstrom I.O."/>
            <person name="Guillou S."/>
            <person name="Cros-Aarteil S."/>
            <person name="Calhoun S."/>
            <person name="Haridas S."/>
            <person name="Kuo A."/>
            <person name="Mondo S."/>
            <person name="Pangilinan J."/>
            <person name="Riley R."/>
            <person name="LaButti K."/>
            <person name="Andreopoulos B."/>
            <person name="Lipzen A."/>
            <person name="Chen C."/>
            <person name="Yan M."/>
            <person name="Daum C."/>
            <person name="Ng V."/>
            <person name="Clum A."/>
            <person name="Steindorff A."/>
            <person name="Ohm R.A."/>
            <person name="Martin F."/>
            <person name="Silar P."/>
            <person name="Natvig D.O."/>
            <person name="Lalanne C."/>
            <person name="Gautier V."/>
            <person name="Ament-Velasquez S.L."/>
            <person name="Kruys A."/>
            <person name="Hutchinson M.I."/>
            <person name="Powell A.J."/>
            <person name="Barry K."/>
            <person name="Miller A.N."/>
            <person name="Grigoriev I.V."/>
            <person name="Debuchy R."/>
            <person name="Gladieux P."/>
            <person name="Hiltunen Thoren M."/>
            <person name="Johannesson H."/>
        </authorList>
    </citation>
    <scope>NUCLEOTIDE SEQUENCE</scope>
    <source>
        <strain evidence="3">CBS 103.79</strain>
    </source>
</reference>
<reference evidence="3" key="2">
    <citation type="submission" date="2023-05" db="EMBL/GenBank/DDBJ databases">
        <authorList>
            <consortium name="Lawrence Berkeley National Laboratory"/>
            <person name="Steindorff A."/>
            <person name="Hensen N."/>
            <person name="Bonometti L."/>
            <person name="Westerberg I."/>
            <person name="Brannstrom I.O."/>
            <person name="Guillou S."/>
            <person name="Cros-Aarteil S."/>
            <person name="Calhoun S."/>
            <person name="Haridas S."/>
            <person name="Kuo A."/>
            <person name="Mondo S."/>
            <person name="Pangilinan J."/>
            <person name="Riley R."/>
            <person name="Labutti K."/>
            <person name="Andreopoulos B."/>
            <person name="Lipzen A."/>
            <person name="Chen C."/>
            <person name="Yanf M."/>
            <person name="Daum C."/>
            <person name="Ng V."/>
            <person name="Clum A."/>
            <person name="Ohm R."/>
            <person name="Martin F."/>
            <person name="Silar P."/>
            <person name="Natvig D."/>
            <person name="Lalanne C."/>
            <person name="Gautier V."/>
            <person name="Ament-Velasquez S.L."/>
            <person name="Kruys A."/>
            <person name="Hutchinson M.I."/>
            <person name="Powell A.J."/>
            <person name="Barry K."/>
            <person name="Miller A.N."/>
            <person name="Grigoriev I.V."/>
            <person name="Debuchy R."/>
            <person name="Gladieux P."/>
            <person name="Thoren M.H."/>
            <person name="Johannesson H."/>
        </authorList>
    </citation>
    <scope>NUCLEOTIDE SEQUENCE</scope>
    <source>
        <strain evidence="3">CBS 103.79</strain>
    </source>
</reference>
<feature type="region of interest" description="Disordered" evidence="1">
    <location>
        <begin position="316"/>
        <end position="345"/>
    </location>
</feature>
<evidence type="ECO:0000256" key="2">
    <source>
        <dbReference type="SAM" id="Phobius"/>
    </source>
</evidence>
<feature type="transmembrane region" description="Helical" evidence="2">
    <location>
        <begin position="49"/>
        <end position="70"/>
    </location>
</feature>
<feature type="transmembrane region" description="Helical" evidence="2">
    <location>
        <begin position="77"/>
        <end position="101"/>
    </location>
</feature>
<feature type="transmembrane region" description="Helical" evidence="2">
    <location>
        <begin position="214"/>
        <end position="230"/>
    </location>
</feature>
<organism evidence="3 4">
    <name type="scientific">Staphylotrichum tortipilum</name>
    <dbReference type="NCBI Taxonomy" id="2831512"/>
    <lineage>
        <taxon>Eukaryota</taxon>
        <taxon>Fungi</taxon>
        <taxon>Dikarya</taxon>
        <taxon>Ascomycota</taxon>
        <taxon>Pezizomycotina</taxon>
        <taxon>Sordariomycetes</taxon>
        <taxon>Sordariomycetidae</taxon>
        <taxon>Sordariales</taxon>
        <taxon>Chaetomiaceae</taxon>
        <taxon>Staphylotrichum</taxon>
    </lineage>
</organism>
<proteinExistence type="predicted"/>
<keyword evidence="4" id="KW-1185">Reference proteome</keyword>
<feature type="compositionally biased region" description="Basic and acidic residues" evidence="1">
    <location>
        <begin position="275"/>
        <end position="284"/>
    </location>
</feature>
<gene>
    <name evidence="3" type="ORF">C8A05DRAFT_38676</name>
</gene>
<sequence length="525" mass="56633">MAGAWSIIIRFACHLPLGIVGFNGRSLYDSVNDFESTGIYDVIPHGREFLYGLSMYANWGIFAFAWNFVMFVGCAGFFAWGLVLLGLIDSMIAITLAISVAKQAQFLPTKYSSCGDAMDWRNGTDGRNFFLAVNSTTFKDFGGPNDLCHNMVETWAVTISVVALYGLTGLINILLGIATSMPDRSYNTYTPARYGYNNSSANRPGQSRGRQHNWLVRAVLWLLTPAIWAMDHPIAVCRLGYRWLCKLLLRAKRPKQKDTGNTSSKFKTKSTSTDPKMREYHIDRPTGNFPLEESSPPKGTLTTTAAATMTTVTATTTTDQTHADKAPEPSNPASGGSAARPETSPEPALHFIDLTSNTPSSKKLRLDRFGSEDPIPEDGLVDLASTTCHPSTTAPCDIFLHNPPHPHPALRPLSAPHLLPTPLCLLPLHLTLPPASAAGHRLRPQQPHAHLSSACTRPAVAVAFLAAWGRRGRGIVGGGYGGDGEGVSDVCRADARREEGESGGEGEEGVGEEGEGARGGEVWGV</sequence>
<keyword evidence="2" id="KW-1133">Transmembrane helix</keyword>
<dbReference type="Proteomes" id="UP001303889">
    <property type="component" value="Unassembled WGS sequence"/>
</dbReference>
<name>A0AAN6MBL7_9PEZI</name>
<comment type="caution">
    <text evidence="3">The sequence shown here is derived from an EMBL/GenBank/DDBJ whole genome shotgun (WGS) entry which is preliminary data.</text>
</comment>
<feature type="region of interest" description="Disordered" evidence="1">
    <location>
        <begin position="495"/>
        <end position="525"/>
    </location>
</feature>
<feature type="transmembrane region" description="Helical" evidence="2">
    <location>
        <begin position="155"/>
        <end position="175"/>
    </location>
</feature>
<keyword evidence="2" id="KW-0472">Membrane</keyword>
<dbReference type="EMBL" id="MU856078">
    <property type="protein sequence ID" value="KAK3897750.1"/>
    <property type="molecule type" value="Genomic_DNA"/>
</dbReference>
<feature type="compositionally biased region" description="Acidic residues" evidence="1">
    <location>
        <begin position="501"/>
        <end position="514"/>
    </location>
</feature>
<accession>A0AAN6MBL7</accession>
<evidence type="ECO:0000256" key="1">
    <source>
        <dbReference type="SAM" id="MobiDB-lite"/>
    </source>
</evidence>
<feature type="compositionally biased region" description="Low complexity" evidence="1">
    <location>
        <begin position="262"/>
        <end position="273"/>
    </location>
</feature>
<keyword evidence="2" id="KW-0812">Transmembrane</keyword>
<feature type="region of interest" description="Disordered" evidence="1">
    <location>
        <begin position="254"/>
        <end position="301"/>
    </location>
</feature>
<evidence type="ECO:0000313" key="4">
    <source>
        <dbReference type="Proteomes" id="UP001303889"/>
    </source>
</evidence>
<protein>
    <submittedName>
        <fullName evidence="3">Uncharacterized protein</fullName>
    </submittedName>
</protein>
<evidence type="ECO:0000313" key="3">
    <source>
        <dbReference type="EMBL" id="KAK3897750.1"/>
    </source>
</evidence>